<keyword evidence="13" id="KW-0206">Cytoskeleton</keyword>
<dbReference type="eggNOG" id="ENOG502SG7I">
    <property type="taxonomic scope" value="Eukaryota"/>
</dbReference>
<keyword evidence="7" id="KW-0963">Cytoplasm</keyword>
<dbReference type="GO" id="GO:0008608">
    <property type="term" value="P:attachment of spindle microtubules to kinetochore"/>
    <property type="evidence" value="ECO:0007669"/>
    <property type="project" value="TreeGrafter"/>
</dbReference>
<dbReference type="EMBL" id="AMGY01000005">
    <property type="protein sequence ID" value="EXJ82533.1"/>
    <property type="molecule type" value="Genomic_DNA"/>
</dbReference>
<keyword evidence="6" id="KW-0158">Chromosome</keyword>
<evidence type="ECO:0000256" key="16">
    <source>
        <dbReference type="ARBA" id="ARBA00023328"/>
    </source>
</evidence>
<keyword evidence="12" id="KW-0995">Kinetochore</keyword>
<evidence type="ECO:0000256" key="18">
    <source>
        <dbReference type="SAM" id="MobiDB-lite"/>
    </source>
</evidence>
<dbReference type="RefSeq" id="XP_007734656.1">
    <property type="nucleotide sequence ID" value="XM_007736466.1"/>
</dbReference>
<dbReference type="GO" id="GO:0042729">
    <property type="term" value="C:DASH complex"/>
    <property type="evidence" value="ECO:0007669"/>
    <property type="project" value="InterPro"/>
</dbReference>
<keyword evidence="11" id="KW-0159">Chromosome partition</keyword>
<evidence type="ECO:0000256" key="17">
    <source>
        <dbReference type="ARBA" id="ARBA00030568"/>
    </source>
</evidence>
<dbReference type="OrthoDB" id="3230169at2759"/>
<dbReference type="GeneID" id="19170456"/>
<evidence type="ECO:0000256" key="13">
    <source>
        <dbReference type="ARBA" id="ARBA00023212"/>
    </source>
</evidence>
<evidence type="ECO:0000256" key="2">
    <source>
        <dbReference type="ARBA" id="ARBA00004186"/>
    </source>
</evidence>
<dbReference type="PANTHER" id="PTHR28036">
    <property type="entry name" value="DASH COMPLEX SUBUNIT DAD2"/>
    <property type="match status" value="1"/>
</dbReference>
<dbReference type="AlphaFoldDB" id="W9XQN8"/>
<dbReference type="HOGENOM" id="CLU_138063_0_1_1"/>
<dbReference type="PANTHER" id="PTHR28036:SF1">
    <property type="entry name" value="DASH COMPLEX SUBUNIT DAD2"/>
    <property type="match status" value="1"/>
</dbReference>
<evidence type="ECO:0000256" key="15">
    <source>
        <dbReference type="ARBA" id="ARBA00023306"/>
    </source>
</evidence>
<dbReference type="GO" id="GO:0005874">
    <property type="term" value="C:microtubule"/>
    <property type="evidence" value="ECO:0007669"/>
    <property type="project" value="UniProtKB-KW"/>
</dbReference>
<reference evidence="19 20" key="1">
    <citation type="submission" date="2013-03" db="EMBL/GenBank/DDBJ databases">
        <title>The Genome Sequence of Capronia epimyces CBS 606.96.</title>
        <authorList>
            <consortium name="The Broad Institute Genomics Platform"/>
            <person name="Cuomo C."/>
            <person name="de Hoog S."/>
            <person name="Gorbushina A."/>
            <person name="Walker B."/>
            <person name="Young S.K."/>
            <person name="Zeng Q."/>
            <person name="Gargeya S."/>
            <person name="Fitzgerald M."/>
            <person name="Haas B."/>
            <person name="Abouelleil A."/>
            <person name="Allen A.W."/>
            <person name="Alvarado L."/>
            <person name="Arachchi H.M."/>
            <person name="Berlin A.M."/>
            <person name="Chapman S.B."/>
            <person name="Gainer-Dewar J."/>
            <person name="Goldberg J."/>
            <person name="Griggs A."/>
            <person name="Gujja S."/>
            <person name="Hansen M."/>
            <person name="Howarth C."/>
            <person name="Imamovic A."/>
            <person name="Ireland A."/>
            <person name="Larimer J."/>
            <person name="McCowan C."/>
            <person name="Murphy C."/>
            <person name="Pearson M."/>
            <person name="Poon T.W."/>
            <person name="Priest M."/>
            <person name="Roberts A."/>
            <person name="Saif S."/>
            <person name="Shea T."/>
            <person name="Sisk P."/>
            <person name="Sykes S."/>
            <person name="Wortman J."/>
            <person name="Nusbaum C."/>
            <person name="Birren B."/>
        </authorList>
    </citation>
    <scope>NUCLEOTIDE SEQUENCE [LARGE SCALE GENOMIC DNA]</scope>
    <source>
        <strain evidence="19 20">CBS 606.96</strain>
    </source>
</reference>
<evidence type="ECO:0000256" key="4">
    <source>
        <dbReference type="ARBA" id="ARBA00005501"/>
    </source>
</evidence>
<evidence type="ECO:0000256" key="10">
    <source>
        <dbReference type="ARBA" id="ARBA00022776"/>
    </source>
</evidence>
<dbReference type="Proteomes" id="UP000019478">
    <property type="component" value="Unassembled WGS sequence"/>
</dbReference>
<keyword evidence="20" id="KW-1185">Reference proteome</keyword>
<accession>W9XQN8</accession>
<feature type="compositionally biased region" description="Low complexity" evidence="18">
    <location>
        <begin position="13"/>
        <end position="46"/>
    </location>
</feature>
<comment type="similarity">
    <text evidence="4">Belongs to the DASH complex DAD2 family.</text>
</comment>
<evidence type="ECO:0000256" key="3">
    <source>
        <dbReference type="ARBA" id="ARBA00004629"/>
    </source>
</evidence>
<dbReference type="GO" id="GO:0051301">
    <property type="term" value="P:cell division"/>
    <property type="evidence" value="ECO:0007669"/>
    <property type="project" value="UniProtKB-KW"/>
</dbReference>
<dbReference type="InterPro" id="IPR013963">
    <property type="entry name" value="DASH_Dad2"/>
</dbReference>
<evidence type="ECO:0000256" key="5">
    <source>
        <dbReference type="ARBA" id="ARBA00020260"/>
    </source>
</evidence>
<evidence type="ECO:0000256" key="12">
    <source>
        <dbReference type="ARBA" id="ARBA00022838"/>
    </source>
</evidence>
<comment type="subcellular location">
    <subcellularLocation>
        <location evidence="3">Chromosome</location>
        <location evidence="3">Centromere</location>
        <location evidence="3">Kinetochore</location>
    </subcellularLocation>
    <subcellularLocation>
        <location evidence="2">Cytoplasm</location>
        <location evidence="2">Cytoskeleton</location>
        <location evidence="2">Spindle</location>
    </subcellularLocation>
    <subcellularLocation>
        <location evidence="1">Nucleus</location>
    </subcellularLocation>
</comment>
<organism evidence="19 20">
    <name type="scientific">Capronia epimyces CBS 606.96</name>
    <dbReference type="NCBI Taxonomy" id="1182542"/>
    <lineage>
        <taxon>Eukaryota</taxon>
        <taxon>Fungi</taxon>
        <taxon>Dikarya</taxon>
        <taxon>Ascomycota</taxon>
        <taxon>Pezizomycotina</taxon>
        <taxon>Eurotiomycetes</taxon>
        <taxon>Chaetothyriomycetidae</taxon>
        <taxon>Chaetothyriales</taxon>
        <taxon>Herpotrichiellaceae</taxon>
        <taxon>Capronia</taxon>
    </lineage>
</organism>
<protein>
    <recommendedName>
        <fullName evidence="5">DASH complex subunit DAD2</fullName>
    </recommendedName>
    <alternativeName>
        <fullName evidence="17">Outer kinetochore protein DAD2</fullName>
    </alternativeName>
</protein>
<proteinExistence type="inferred from homology"/>
<evidence type="ECO:0000256" key="8">
    <source>
        <dbReference type="ARBA" id="ARBA00022618"/>
    </source>
</evidence>
<evidence type="ECO:0000256" key="6">
    <source>
        <dbReference type="ARBA" id="ARBA00022454"/>
    </source>
</evidence>
<evidence type="ECO:0000256" key="14">
    <source>
        <dbReference type="ARBA" id="ARBA00023242"/>
    </source>
</evidence>
<feature type="compositionally biased region" description="Polar residues" evidence="18">
    <location>
        <begin position="1"/>
        <end position="12"/>
    </location>
</feature>
<gene>
    <name evidence="19" type="ORF">A1O3_06346</name>
</gene>
<evidence type="ECO:0000256" key="1">
    <source>
        <dbReference type="ARBA" id="ARBA00004123"/>
    </source>
</evidence>
<dbReference type="GO" id="GO:1990023">
    <property type="term" value="C:mitotic spindle midzone"/>
    <property type="evidence" value="ECO:0007669"/>
    <property type="project" value="TreeGrafter"/>
</dbReference>
<keyword evidence="14" id="KW-0539">Nucleus</keyword>
<dbReference type="GO" id="GO:0000278">
    <property type="term" value="P:mitotic cell cycle"/>
    <property type="evidence" value="ECO:0007669"/>
    <property type="project" value="InterPro"/>
</dbReference>
<evidence type="ECO:0000313" key="19">
    <source>
        <dbReference type="EMBL" id="EXJ82533.1"/>
    </source>
</evidence>
<keyword evidence="16" id="KW-0137">Centromere</keyword>
<feature type="region of interest" description="Disordered" evidence="18">
    <location>
        <begin position="112"/>
        <end position="159"/>
    </location>
</feature>
<keyword evidence="15" id="KW-0131">Cell cycle</keyword>
<dbReference type="GO" id="GO:0044732">
    <property type="term" value="C:mitotic spindle pole body"/>
    <property type="evidence" value="ECO:0007669"/>
    <property type="project" value="TreeGrafter"/>
</dbReference>
<evidence type="ECO:0000256" key="9">
    <source>
        <dbReference type="ARBA" id="ARBA00022701"/>
    </source>
</evidence>
<dbReference type="Pfam" id="PF08654">
    <property type="entry name" value="DASH_Dad2"/>
    <property type="match status" value="1"/>
</dbReference>
<keyword evidence="8" id="KW-0132">Cell division</keyword>
<evidence type="ECO:0000313" key="20">
    <source>
        <dbReference type="Proteomes" id="UP000019478"/>
    </source>
</evidence>
<evidence type="ECO:0000256" key="7">
    <source>
        <dbReference type="ARBA" id="ARBA00022490"/>
    </source>
</evidence>
<sequence>MSYTHRLTNMYPSTSSTSHSSATASGSAGNNSSTLRQSSQSQSLLQTRIASKRTELENLRALRDLSANLATQLATLEEKLGTLKDGAQSVALVLANWENVLRAINMAAMKVPKPPEEGEGDDADIAGANPGRRVNSQSTPELPVPLVRIPIQPKTEEIG</sequence>
<evidence type="ECO:0000256" key="11">
    <source>
        <dbReference type="ARBA" id="ARBA00022829"/>
    </source>
</evidence>
<name>W9XQN8_9EURO</name>
<feature type="region of interest" description="Disordered" evidence="18">
    <location>
        <begin position="1"/>
        <end position="46"/>
    </location>
</feature>
<comment type="caution">
    <text evidence="19">The sequence shown here is derived from an EMBL/GenBank/DDBJ whole genome shotgun (WGS) entry which is preliminary data.</text>
</comment>
<dbReference type="STRING" id="1182542.W9XQN8"/>
<keyword evidence="9" id="KW-0493">Microtubule</keyword>
<keyword evidence="10" id="KW-0498">Mitosis</keyword>